<name>A0A0B7NU56_9FUNG</name>
<dbReference type="AlphaFoldDB" id="A0A0B7NU56"/>
<organism evidence="1 2">
    <name type="scientific">Parasitella parasitica</name>
    <dbReference type="NCBI Taxonomy" id="35722"/>
    <lineage>
        <taxon>Eukaryota</taxon>
        <taxon>Fungi</taxon>
        <taxon>Fungi incertae sedis</taxon>
        <taxon>Mucoromycota</taxon>
        <taxon>Mucoromycotina</taxon>
        <taxon>Mucoromycetes</taxon>
        <taxon>Mucorales</taxon>
        <taxon>Mucorineae</taxon>
        <taxon>Mucoraceae</taxon>
        <taxon>Parasitella</taxon>
    </lineage>
</organism>
<evidence type="ECO:0000313" key="2">
    <source>
        <dbReference type="Proteomes" id="UP000054107"/>
    </source>
</evidence>
<dbReference type="Proteomes" id="UP000054107">
    <property type="component" value="Unassembled WGS sequence"/>
</dbReference>
<proteinExistence type="predicted"/>
<dbReference type="EMBL" id="LN733911">
    <property type="protein sequence ID" value="CEP18808.1"/>
    <property type="molecule type" value="Genomic_DNA"/>
</dbReference>
<reference evidence="1 2" key="1">
    <citation type="submission" date="2014-09" db="EMBL/GenBank/DDBJ databases">
        <authorList>
            <person name="Ellenberger Sabrina"/>
        </authorList>
    </citation>
    <scope>NUCLEOTIDE SEQUENCE [LARGE SCALE GENOMIC DNA]</scope>
    <source>
        <strain evidence="1 2">CBS 412.66</strain>
    </source>
</reference>
<dbReference type="OrthoDB" id="2285485at2759"/>
<evidence type="ECO:0000313" key="1">
    <source>
        <dbReference type="EMBL" id="CEP18808.1"/>
    </source>
</evidence>
<sequence length="281" mass="33133">MVFYQLSKRILANFSIRNLKVWFDFLKQEIDAHHIIPNVMRPNQQLLFHVPYMIRSMGVLPAYSASSMERSIQFYKRRLRSRTHVDENIANVLMRTSIDTHISRSNWDMEKKLDLLGPKGYTDNTYYTHPQDTDLQLWTPKSVYYTRQLPYDVSSSAFFSALGNYCSREHCSFTQDYYQDAISTIDVYGRAWYSTITFKSRFYQDHIQQSKRNDTFFKFVASHINKQNKSEINWYVGAVLFFFDYVLPNGSLKFLMLVELAKTHSVASYDNTIPVITLSRS</sequence>
<keyword evidence="2" id="KW-1185">Reference proteome</keyword>
<accession>A0A0B7NU56</accession>
<gene>
    <name evidence="1" type="primary">PARPA_13116.1 scaffold 45923</name>
</gene>
<protein>
    <submittedName>
        <fullName evidence="1">Uncharacterized protein</fullName>
    </submittedName>
</protein>